<accession>A0A518BMB6</accession>
<keyword evidence="6" id="KW-0406">Ion transport</keyword>
<dbReference type="AlphaFoldDB" id="A0A518BMB6"/>
<evidence type="ECO:0000313" key="9">
    <source>
        <dbReference type="EMBL" id="QDU68087.1"/>
    </source>
</evidence>
<dbReference type="GO" id="GO:0005886">
    <property type="term" value="C:plasma membrane"/>
    <property type="evidence" value="ECO:0007669"/>
    <property type="project" value="InterPro"/>
</dbReference>
<dbReference type="PANTHER" id="PTHR43833:SF5">
    <property type="entry name" value="TRK SYSTEM POTASSIUM UPTAKE PROTEIN TRKA"/>
    <property type="match status" value="1"/>
</dbReference>
<dbReference type="PANTHER" id="PTHR43833">
    <property type="entry name" value="POTASSIUM CHANNEL PROTEIN 2-RELATED-RELATED"/>
    <property type="match status" value="1"/>
</dbReference>
<dbReference type="PROSITE" id="PS51201">
    <property type="entry name" value="RCK_N"/>
    <property type="match status" value="2"/>
</dbReference>
<dbReference type="EMBL" id="CP036287">
    <property type="protein sequence ID" value="QDU68087.1"/>
    <property type="molecule type" value="Genomic_DNA"/>
</dbReference>
<keyword evidence="10" id="KW-1185">Reference proteome</keyword>
<evidence type="ECO:0000256" key="2">
    <source>
        <dbReference type="ARBA" id="ARBA00022448"/>
    </source>
</evidence>
<dbReference type="InterPro" id="IPR050721">
    <property type="entry name" value="Trk_Ktr_HKT_K-transport"/>
</dbReference>
<dbReference type="RefSeq" id="WP_145066805.1">
    <property type="nucleotide sequence ID" value="NZ_CP036287.1"/>
</dbReference>
<evidence type="ECO:0000259" key="7">
    <source>
        <dbReference type="PROSITE" id="PS51201"/>
    </source>
</evidence>
<evidence type="ECO:0000259" key="8">
    <source>
        <dbReference type="PROSITE" id="PS51202"/>
    </source>
</evidence>
<gene>
    <name evidence="9" type="primary">trkA</name>
    <name evidence="9" type="ORF">Pla133_31810</name>
</gene>
<evidence type="ECO:0000256" key="5">
    <source>
        <dbReference type="ARBA" id="ARBA00023027"/>
    </source>
</evidence>
<dbReference type="KEGG" id="pbap:Pla133_31810"/>
<proteinExistence type="predicted"/>
<evidence type="ECO:0000256" key="3">
    <source>
        <dbReference type="ARBA" id="ARBA00022538"/>
    </source>
</evidence>
<organism evidence="9 10">
    <name type="scientific">Engelhardtia mirabilis</name>
    <dbReference type="NCBI Taxonomy" id="2528011"/>
    <lineage>
        <taxon>Bacteria</taxon>
        <taxon>Pseudomonadati</taxon>
        <taxon>Planctomycetota</taxon>
        <taxon>Planctomycetia</taxon>
        <taxon>Planctomycetia incertae sedis</taxon>
        <taxon>Engelhardtia</taxon>
    </lineage>
</organism>
<feature type="domain" description="RCK N-terminal" evidence="7">
    <location>
        <begin position="227"/>
        <end position="346"/>
    </location>
</feature>
<dbReference type="InterPro" id="IPR003148">
    <property type="entry name" value="RCK_N"/>
</dbReference>
<dbReference type="InterPro" id="IPR006036">
    <property type="entry name" value="K_uptake_TrkA"/>
</dbReference>
<dbReference type="Proteomes" id="UP000316921">
    <property type="component" value="Chromosome"/>
</dbReference>
<dbReference type="SUPFAM" id="SSF116726">
    <property type="entry name" value="TrkA C-terminal domain-like"/>
    <property type="match status" value="2"/>
</dbReference>
<keyword evidence="3" id="KW-0633">Potassium transport</keyword>
<dbReference type="PROSITE" id="PS51202">
    <property type="entry name" value="RCK_C"/>
    <property type="match status" value="2"/>
</dbReference>
<evidence type="ECO:0000256" key="4">
    <source>
        <dbReference type="ARBA" id="ARBA00022958"/>
    </source>
</evidence>
<feature type="domain" description="RCK C-terminal" evidence="8">
    <location>
        <begin position="366"/>
        <end position="447"/>
    </location>
</feature>
<feature type="domain" description="RCK C-terminal" evidence="8">
    <location>
        <begin position="141"/>
        <end position="222"/>
    </location>
</feature>
<dbReference type="PRINTS" id="PR00335">
    <property type="entry name" value="KUPTAKETRKA"/>
</dbReference>
<dbReference type="SUPFAM" id="SSF51735">
    <property type="entry name" value="NAD(P)-binding Rossmann-fold domains"/>
    <property type="match status" value="2"/>
</dbReference>
<sequence length="454" mass="49563">MDIVIVGAGEVGFHLADILARESHRVSVIDSDPGKIRRLRETLDVQALEGDGTQASVLASAGASTADLFIAVTDNDHINMVASPLARRMGSKRVILRLKDTWRLQGYSFFYKQALGFDVALSTDELSAQEIIRTVREQHALEVESFADGRVQLRRVRISESGELTSAALSKLDLPDNVVVAAIARKKSFFAAHGDDRLEKGDQVYLIGRSAALDQFEFLTGARRLGRRSVVIMGGGRVGSQLAMRLSELPGLSIRILERDPDRARTIAARFPENVMVLVGDATDTDLLREERFDKVNVFIGATADDEDNLIACQLAKSYGAERTVALLDKPSYRDIYDVMGVDFAISPRILCANRILRFVRSEAVMSIAVVAEGRGEVIEIEARLPGGKSDVKLKHLGLPKGVVVGAVVHGDDVTIPRGETTIRNGDRLIVFSLAESVEELSEFFGVSDGYALD</sequence>
<dbReference type="Pfam" id="PF02254">
    <property type="entry name" value="TrkA_N"/>
    <property type="match status" value="2"/>
</dbReference>
<evidence type="ECO:0000313" key="10">
    <source>
        <dbReference type="Proteomes" id="UP000316921"/>
    </source>
</evidence>
<evidence type="ECO:0000256" key="1">
    <source>
        <dbReference type="ARBA" id="ARBA00017378"/>
    </source>
</evidence>
<dbReference type="InterPro" id="IPR006037">
    <property type="entry name" value="RCK_C"/>
</dbReference>
<keyword evidence="5" id="KW-0520">NAD</keyword>
<keyword evidence="2" id="KW-0813">Transport</keyword>
<dbReference type="NCBIfam" id="NF007039">
    <property type="entry name" value="PRK09496.3-2"/>
    <property type="match status" value="1"/>
</dbReference>
<dbReference type="Gene3D" id="3.40.50.720">
    <property type="entry name" value="NAD(P)-binding Rossmann-like Domain"/>
    <property type="match status" value="2"/>
</dbReference>
<dbReference type="GO" id="GO:0015079">
    <property type="term" value="F:potassium ion transmembrane transporter activity"/>
    <property type="evidence" value="ECO:0007669"/>
    <property type="project" value="InterPro"/>
</dbReference>
<dbReference type="InterPro" id="IPR036291">
    <property type="entry name" value="NAD(P)-bd_dom_sf"/>
</dbReference>
<protein>
    <recommendedName>
        <fullName evidence="1">Trk system potassium uptake protein TrkA</fullName>
    </recommendedName>
</protein>
<keyword evidence="4" id="KW-0630">Potassium</keyword>
<name>A0A518BMB6_9BACT</name>
<dbReference type="InterPro" id="IPR036721">
    <property type="entry name" value="RCK_C_sf"/>
</dbReference>
<dbReference type="Pfam" id="PF02080">
    <property type="entry name" value="TrkA_C"/>
    <property type="match status" value="2"/>
</dbReference>
<evidence type="ECO:0000256" key="6">
    <source>
        <dbReference type="ARBA" id="ARBA00023065"/>
    </source>
</evidence>
<reference evidence="9 10" key="1">
    <citation type="submission" date="2019-02" db="EMBL/GenBank/DDBJ databases">
        <title>Deep-cultivation of Planctomycetes and their phenomic and genomic characterization uncovers novel biology.</title>
        <authorList>
            <person name="Wiegand S."/>
            <person name="Jogler M."/>
            <person name="Boedeker C."/>
            <person name="Pinto D."/>
            <person name="Vollmers J."/>
            <person name="Rivas-Marin E."/>
            <person name="Kohn T."/>
            <person name="Peeters S.H."/>
            <person name="Heuer A."/>
            <person name="Rast P."/>
            <person name="Oberbeckmann S."/>
            <person name="Bunk B."/>
            <person name="Jeske O."/>
            <person name="Meyerdierks A."/>
            <person name="Storesund J.E."/>
            <person name="Kallscheuer N."/>
            <person name="Luecker S."/>
            <person name="Lage O.M."/>
            <person name="Pohl T."/>
            <person name="Merkel B.J."/>
            <person name="Hornburger P."/>
            <person name="Mueller R.-W."/>
            <person name="Bruemmer F."/>
            <person name="Labrenz M."/>
            <person name="Spormann A.M."/>
            <person name="Op den Camp H."/>
            <person name="Overmann J."/>
            <person name="Amann R."/>
            <person name="Jetten M.S.M."/>
            <person name="Mascher T."/>
            <person name="Medema M.H."/>
            <person name="Devos D.P."/>
            <person name="Kaster A.-K."/>
            <person name="Ovreas L."/>
            <person name="Rohde M."/>
            <person name="Galperin M.Y."/>
            <person name="Jogler C."/>
        </authorList>
    </citation>
    <scope>NUCLEOTIDE SEQUENCE [LARGE SCALE GENOMIC DNA]</scope>
    <source>
        <strain evidence="9 10">Pla133</strain>
    </source>
</reference>
<dbReference type="Gene3D" id="3.30.70.1450">
    <property type="entry name" value="Regulator of K+ conductance, C-terminal domain"/>
    <property type="match status" value="2"/>
</dbReference>
<dbReference type="NCBIfam" id="NF007031">
    <property type="entry name" value="PRK09496.1-2"/>
    <property type="match status" value="1"/>
</dbReference>
<feature type="domain" description="RCK N-terminal" evidence="7">
    <location>
        <begin position="1"/>
        <end position="121"/>
    </location>
</feature>